<feature type="region of interest" description="Disordered" evidence="1">
    <location>
        <begin position="197"/>
        <end position="222"/>
    </location>
</feature>
<reference evidence="2" key="1">
    <citation type="submission" date="2023-04" db="EMBL/GenBank/DDBJ databases">
        <authorList>
            <person name="Vijverberg K."/>
            <person name="Xiong W."/>
            <person name="Schranz E."/>
        </authorList>
    </citation>
    <scope>NUCLEOTIDE SEQUENCE</scope>
</reference>
<protein>
    <submittedName>
        <fullName evidence="2">Uncharacterized protein</fullName>
    </submittedName>
</protein>
<evidence type="ECO:0000313" key="3">
    <source>
        <dbReference type="Proteomes" id="UP001177003"/>
    </source>
</evidence>
<dbReference type="Proteomes" id="UP001177003">
    <property type="component" value="Chromosome 2"/>
</dbReference>
<evidence type="ECO:0000256" key="1">
    <source>
        <dbReference type="SAM" id="MobiDB-lite"/>
    </source>
</evidence>
<sequence length="222" mass="24986">MTTTLSFAFGKENPSDKFKCIMALIIESHTDTSHDNIGILDVDSLHTAKDLKSEWDDASVYQVKNHVNLSSIDNIEKDDMIDLLHFEEWIFEASQLKDWIVEGCIDNDSNEIEQSKSGLLPAIMFEGSQMESRFKVSSKLVVAQKASLFLHRCFFSRAYSPSEPILEHLSNDVHLVVPNVDQLISSQPISEDQLVVPKEAKSSNQEFSTHSNTNESSNPIIL</sequence>
<keyword evidence="3" id="KW-1185">Reference proteome</keyword>
<gene>
    <name evidence="2" type="ORF">LSALG_LOCUS11815</name>
</gene>
<dbReference type="EMBL" id="OX465078">
    <property type="protein sequence ID" value="CAI9271548.1"/>
    <property type="molecule type" value="Genomic_DNA"/>
</dbReference>
<proteinExistence type="predicted"/>
<organism evidence="2 3">
    <name type="scientific">Lactuca saligna</name>
    <name type="common">Willowleaf lettuce</name>
    <dbReference type="NCBI Taxonomy" id="75948"/>
    <lineage>
        <taxon>Eukaryota</taxon>
        <taxon>Viridiplantae</taxon>
        <taxon>Streptophyta</taxon>
        <taxon>Embryophyta</taxon>
        <taxon>Tracheophyta</taxon>
        <taxon>Spermatophyta</taxon>
        <taxon>Magnoliopsida</taxon>
        <taxon>eudicotyledons</taxon>
        <taxon>Gunneridae</taxon>
        <taxon>Pentapetalae</taxon>
        <taxon>asterids</taxon>
        <taxon>campanulids</taxon>
        <taxon>Asterales</taxon>
        <taxon>Asteraceae</taxon>
        <taxon>Cichorioideae</taxon>
        <taxon>Cichorieae</taxon>
        <taxon>Lactucinae</taxon>
        <taxon>Lactuca</taxon>
    </lineage>
</organism>
<accession>A0AA35YER8</accession>
<name>A0AA35YER8_LACSI</name>
<evidence type="ECO:0000313" key="2">
    <source>
        <dbReference type="EMBL" id="CAI9271548.1"/>
    </source>
</evidence>
<feature type="compositionally biased region" description="Polar residues" evidence="1">
    <location>
        <begin position="202"/>
        <end position="222"/>
    </location>
</feature>
<dbReference type="AlphaFoldDB" id="A0AA35YER8"/>